<dbReference type="OrthoDB" id="67027at2759"/>
<dbReference type="GO" id="GO:0003725">
    <property type="term" value="F:double-stranded RNA binding"/>
    <property type="evidence" value="ECO:0007669"/>
    <property type="project" value="InterPro"/>
</dbReference>
<feature type="domain" description="RNase III" evidence="9">
    <location>
        <begin position="120"/>
        <end position="210"/>
    </location>
</feature>
<dbReference type="GO" id="GO:0005840">
    <property type="term" value="C:ribosome"/>
    <property type="evidence" value="ECO:0007669"/>
    <property type="project" value="UniProtKB-KW"/>
</dbReference>
<dbReference type="EMBL" id="JAPEVB010000005">
    <property type="protein sequence ID" value="KAJ4387166.1"/>
    <property type="molecule type" value="Genomic_DNA"/>
</dbReference>
<evidence type="ECO:0000256" key="7">
    <source>
        <dbReference type="ARBA" id="ARBA00035187"/>
    </source>
</evidence>
<proteinExistence type="inferred from homology"/>
<dbReference type="GO" id="GO:0004525">
    <property type="term" value="F:ribonuclease III activity"/>
    <property type="evidence" value="ECO:0007669"/>
    <property type="project" value="InterPro"/>
</dbReference>
<dbReference type="PROSITE" id="PS50142">
    <property type="entry name" value="RNASE_3_2"/>
    <property type="match status" value="1"/>
</dbReference>
<dbReference type="Gene3D" id="1.10.1520.10">
    <property type="entry name" value="Ribonuclease III domain"/>
    <property type="match status" value="1"/>
</dbReference>
<keyword evidence="3 10" id="KW-0689">Ribosomal protein</keyword>
<feature type="compositionally biased region" description="Low complexity" evidence="8">
    <location>
        <begin position="72"/>
        <end position="89"/>
    </location>
</feature>
<keyword evidence="2" id="KW-0694">RNA-binding</keyword>
<dbReference type="AlphaFoldDB" id="A0A9W9CT92"/>
<dbReference type="InterPro" id="IPR014720">
    <property type="entry name" value="dsRBD_dom"/>
</dbReference>
<dbReference type="SMART" id="SM00358">
    <property type="entry name" value="DSRM"/>
    <property type="match status" value="1"/>
</dbReference>
<dbReference type="GO" id="GO:0006396">
    <property type="term" value="P:RNA processing"/>
    <property type="evidence" value="ECO:0007669"/>
    <property type="project" value="InterPro"/>
</dbReference>
<organism evidence="10 11">
    <name type="scientific">Gnomoniopsis smithogilvyi</name>
    <dbReference type="NCBI Taxonomy" id="1191159"/>
    <lineage>
        <taxon>Eukaryota</taxon>
        <taxon>Fungi</taxon>
        <taxon>Dikarya</taxon>
        <taxon>Ascomycota</taxon>
        <taxon>Pezizomycotina</taxon>
        <taxon>Sordariomycetes</taxon>
        <taxon>Sordariomycetidae</taxon>
        <taxon>Diaporthales</taxon>
        <taxon>Gnomoniaceae</taxon>
        <taxon>Gnomoniopsis</taxon>
    </lineage>
</organism>
<evidence type="ECO:0000256" key="5">
    <source>
        <dbReference type="ARBA" id="ARBA00023274"/>
    </source>
</evidence>
<dbReference type="PANTHER" id="PTHR11207">
    <property type="entry name" value="RIBONUCLEASE III"/>
    <property type="match status" value="1"/>
</dbReference>
<dbReference type="SMART" id="SM00535">
    <property type="entry name" value="RIBOc"/>
    <property type="match status" value="1"/>
</dbReference>
<reference evidence="10" key="1">
    <citation type="submission" date="2022-10" db="EMBL/GenBank/DDBJ databases">
        <title>Tapping the CABI collections for fungal endophytes: first genome assemblies for Collariella, Neodidymelliopsis, Ascochyta clinopodiicola, Didymella pomorum, Didymosphaeria variabile, Neocosmospora piperis and Neocucurbitaria cava.</title>
        <authorList>
            <person name="Hill R."/>
        </authorList>
    </citation>
    <scope>NUCLEOTIDE SEQUENCE</scope>
    <source>
        <strain evidence="10">IMI 355082</strain>
    </source>
</reference>
<evidence type="ECO:0000256" key="1">
    <source>
        <dbReference type="ARBA" id="ARBA00004173"/>
    </source>
</evidence>
<dbReference type="CDD" id="cd19873">
    <property type="entry name" value="DSRM_MRPL3_like"/>
    <property type="match status" value="1"/>
</dbReference>
<dbReference type="InterPro" id="IPR044443">
    <property type="entry name" value="Ribosomal_mL44_DSRM_fung"/>
</dbReference>
<dbReference type="GO" id="GO:0005739">
    <property type="term" value="C:mitochondrion"/>
    <property type="evidence" value="ECO:0007669"/>
    <property type="project" value="TreeGrafter"/>
</dbReference>
<accession>A0A9W9CT92</accession>
<dbReference type="Gene3D" id="3.30.160.20">
    <property type="match status" value="1"/>
</dbReference>
<evidence type="ECO:0000313" key="11">
    <source>
        <dbReference type="Proteomes" id="UP001140453"/>
    </source>
</evidence>
<dbReference type="GO" id="GO:0003735">
    <property type="term" value="F:structural constituent of ribosome"/>
    <property type="evidence" value="ECO:0007669"/>
    <property type="project" value="TreeGrafter"/>
</dbReference>
<dbReference type="PANTHER" id="PTHR11207:SF32">
    <property type="entry name" value="LARGE RIBOSOMAL SUBUNIT PROTEIN ML44"/>
    <property type="match status" value="1"/>
</dbReference>
<comment type="caution">
    <text evidence="10">The sequence shown here is derived from an EMBL/GenBank/DDBJ whole genome shotgun (WGS) entry which is preliminary data.</text>
</comment>
<sequence length="465" mass="50797">MKRLRLEKWSGQVLSPRPGVGAGAGTPTSASSRSICAQRGIRGYDHLSSPSLTRHQSTDAFARQVEAEAPPSSAEQTQSSSTSTTSSATGPFRWPSIKDSSHIGPEPSPYHTRALHSAKLAALHARLALSDKIPLQTLARSLVDPSADPAPLFNNSNLAFLGQTLISYHASEMLMCKYPRLPMEIMYAAMKAFTGDRTLSQVSRSWGVENAAAPGAEVDPGLLQFDLEKPRSLNTKWGLAHPAGDKQFKYRRGISSRVITADDFGEQPHNVKEGVNIYELSEQQARQEAKMGLSTETQLSLGDPNEKLAKAHNIHAQFVRAVVGAIYTHSGREPARSFIKAHILSRQLDLERLFTFKLPTRELARLCAREEFEPPVARLLSETGRLSRTPVFVVGIFSGNDKLGEGAASSLDDARKKASMNALKAWYLYSPGEHVRVPSDMLEAGAKPWEPVYVDIGEVITPGVH</sequence>
<comment type="subcellular location">
    <subcellularLocation>
        <location evidence="1">Mitochondrion</location>
    </subcellularLocation>
</comment>
<keyword evidence="11" id="KW-1185">Reference proteome</keyword>
<dbReference type="InterPro" id="IPR000999">
    <property type="entry name" value="RNase_III_dom"/>
</dbReference>
<dbReference type="FunFam" id="3.30.160.20:FF:000043">
    <property type="entry name" value="60S ribosomal protein L3"/>
    <property type="match status" value="1"/>
</dbReference>
<feature type="region of interest" description="Disordered" evidence="8">
    <location>
        <begin position="65"/>
        <end position="110"/>
    </location>
</feature>
<dbReference type="InterPro" id="IPR044444">
    <property type="entry name" value="Ribosomal_mL44_DSRM_metazoa"/>
</dbReference>
<evidence type="ECO:0000259" key="9">
    <source>
        <dbReference type="PROSITE" id="PS50142"/>
    </source>
</evidence>
<dbReference type="SUPFAM" id="SSF54768">
    <property type="entry name" value="dsRNA-binding domain-like"/>
    <property type="match status" value="1"/>
</dbReference>
<keyword evidence="5" id="KW-0687">Ribonucleoprotein</keyword>
<evidence type="ECO:0000256" key="8">
    <source>
        <dbReference type="SAM" id="MobiDB-lite"/>
    </source>
</evidence>
<dbReference type="SUPFAM" id="SSF69065">
    <property type="entry name" value="RNase III domain-like"/>
    <property type="match status" value="1"/>
</dbReference>
<evidence type="ECO:0000256" key="4">
    <source>
        <dbReference type="ARBA" id="ARBA00023128"/>
    </source>
</evidence>
<evidence type="ECO:0000256" key="3">
    <source>
        <dbReference type="ARBA" id="ARBA00022980"/>
    </source>
</evidence>
<dbReference type="Pfam" id="PF22892">
    <property type="entry name" value="DSRM_MRPL44"/>
    <property type="match status" value="1"/>
</dbReference>
<gene>
    <name evidence="10" type="primary">mrpl3</name>
    <name evidence="10" type="ORF">N0V93_007755</name>
</gene>
<evidence type="ECO:0000313" key="10">
    <source>
        <dbReference type="EMBL" id="KAJ4387166.1"/>
    </source>
</evidence>
<dbReference type="InterPro" id="IPR036389">
    <property type="entry name" value="RNase_III_sf"/>
</dbReference>
<feature type="region of interest" description="Disordered" evidence="8">
    <location>
        <begin position="1"/>
        <end position="37"/>
    </location>
</feature>
<feature type="compositionally biased region" description="Polar residues" evidence="8">
    <location>
        <begin position="26"/>
        <end position="35"/>
    </location>
</feature>
<protein>
    <recommendedName>
        <fullName evidence="7">Large ribosomal subunit protein mL44</fullName>
    </recommendedName>
</protein>
<dbReference type="Proteomes" id="UP001140453">
    <property type="component" value="Unassembled WGS sequence"/>
</dbReference>
<comment type="similarity">
    <text evidence="6">Belongs to the ribonuclease III family. Mitochondrion-specific ribosomal protein mL44 subfamily.</text>
</comment>
<keyword evidence="4" id="KW-0496">Mitochondrion</keyword>
<evidence type="ECO:0000256" key="6">
    <source>
        <dbReference type="ARBA" id="ARBA00024034"/>
    </source>
</evidence>
<evidence type="ECO:0000256" key="2">
    <source>
        <dbReference type="ARBA" id="ARBA00022884"/>
    </source>
</evidence>
<name>A0A9W9CT92_9PEZI</name>